<reference evidence="3" key="1">
    <citation type="journal article" date="2019" name="Int. J. Syst. Evol. Microbiol.">
        <title>The Global Catalogue of Microorganisms (GCM) 10K type strain sequencing project: providing services to taxonomists for standard genome sequencing and annotation.</title>
        <authorList>
            <consortium name="The Broad Institute Genomics Platform"/>
            <consortium name="The Broad Institute Genome Sequencing Center for Infectious Disease"/>
            <person name="Wu L."/>
            <person name="Ma J."/>
        </authorList>
    </citation>
    <scope>NUCLEOTIDE SEQUENCE [LARGE SCALE GENOMIC DNA]</scope>
    <source>
        <strain evidence="3">CCUG 73951</strain>
    </source>
</reference>
<sequence>MLRTTSGRVTIVFVSLLLLTVLIWQIVSSVTAADPLSEKEAIEHVEIQYKGNVVEKQLDGDDSILTLETETGRYEIVFDLERAEVKNVQQIQVNEKEGQSSKEEEIKKIANERYNGEITSFTSQENDEAISYEVIIEEKEISYFITLDEEGNILSTEEKLKVTQGPNTRISKEEASEIAAEEVEGTVDDVDFEEAVDGKPPYFLIEVERGDDLEAEVQVHAISGEVLSVSWED</sequence>
<comment type="caution">
    <text evidence="2">The sequence shown here is derived from an EMBL/GenBank/DDBJ whole genome shotgun (WGS) entry which is preliminary data.</text>
</comment>
<accession>A0ABW2K6Q6</accession>
<dbReference type="EMBL" id="JBHTBY010000011">
    <property type="protein sequence ID" value="MFC7322007.1"/>
    <property type="molecule type" value="Genomic_DNA"/>
</dbReference>
<proteinExistence type="predicted"/>
<dbReference type="InterPro" id="IPR025711">
    <property type="entry name" value="PepSY"/>
</dbReference>
<keyword evidence="3" id="KW-1185">Reference proteome</keyword>
<organism evidence="2 3">
    <name type="scientific">Halobacillus campisalis</name>
    <dbReference type="NCBI Taxonomy" id="435909"/>
    <lineage>
        <taxon>Bacteria</taxon>
        <taxon>Bacillati</taxon>
        <taxon>Bacillota</taxon>
        <taxon>Bacilli</taxon>
        <taxon>Bacillales</taxon>
        <taxon>Bacillaceae</taxon>
        <taxon>Halobacillus</taxon>
    </lineage>
</organism>
<evidence type="ECO:0000313" key="2">
    <source>
        <dbReference type="EMBL" id="MFC7322007.1"/>
    </source>
</evidence>
<dbReference type="RefSeq" id="WP_289215927.1">
    <property type="nucleotide sequence ID" value="NZ_JAPVRC010000004.1"/>
</dbReference>
<name>A0ABW2K6Q6_9BACI</name>
<dbReference type="Gene3D" id="3.10.450.40">
    <property type="match status" value="1"/>
</dbReference>
<dbReference type="Proteomes" id="UP001596494">
    <property type="component" value="Unassembled WGS sequence"/>
</dbReference>
<evidence type="ECO:0000313" key="3">
    <source>
        <dbReference type="Proteomes" id="UP001596494"/>
    </source>
</evidence>
<feature type="domain" description="PepSY" evidence="1">
    <location>
        <begin position="169"/>
        <end position="229"/>
    </location>
</feature>
<gene>
    <name evidence="2" type="ORF">ACFQMN_14060</name>
</gene>
<evidence type="ECO:0000259" key="1">
    <source>
        <dbReference type="Pfam" id="PF03413"/>
    </source>
</evidence>
<dbReference type="Pfam" id="PF03413">
    <property type="entry name" value="PepSY"/>
    <property type="match status" value="1"/>
</dbReference>
<protein>
    <submittedName>
        <fullName evidence="2">PepSY domain-containing protein</fullName>
    </submittedName>
</protein>